<evidence type="ECO:0000313" key="7">
    <source>
        <dbReference type="EMBL" id="OLS63800.1"/>
    </source>
</evidence>
<reference evidence="7 8" key="1">
    <citation type="submission" date="2016-10" db="EMBL/GenBank/DDBJ databases">
        <title>Genome Sequence of Pseudomonas putida GM4FR.</title>
        <authorList>
            <person name="Poehlein A."/>
            <person name="Wemheuer F."/>
            <person name="Hollensteiner J."/>
            <person name="Wemheuer B."/>
        </authorList>
    </citation>
    <scope>NUCLEOTIDE SEQUENCE [LARGE SCALE GENOMIC DNA]</scope>
    <source>
        <strain evidence="7 8">GM4FR</strain>
    </source>
</reference>
<proteinExistence type="inferred from homology"/>
<organism evidence="7 8">
    <name type="scientific">Pseudomonas putida</name>
    <name type="common">Arthrobacter siderocapsulatus</name>
    <dbReference type="NCBI Taxonomy" id="303"/>
    <lineage>
        <taxon>Bacteria</taxon>
        <taxon>Pseudomonadati</taxon>
        <taxon>Pseudomonadota</taxon>
        <taxon>Gammaproteobacteria</taxon>
        <taxon>Pseudomonadales</taxon>
        <taxon>Pseudomonadaceae</taxon>
        <taxon>Pseudomonas</taxon>
    </lineage>
</organism>
<sequence>MAVKILWYLTSPDGPYPWEAQGRWLTDFNHLKQLAVSADRLGYYGSLLGTSPNESLAVAASLIDATERLRFLVAQHPGEVSPAVLAKWALTFDEFSGGRLLFNVVNGSDAGLATLGVHYPHDERYQFSLEYWRAFQAIYAGATEGYDGQFVKLAPRPAAAARHPLGGWHPPQRLSVPLWGAGTSDPGVAHSVQLLDVYLSFADTPPKLGAKFRKVGAEAAKIGRELTYGTRLQIIVRETEEEAWAHAQKLLDNTSLVTARAAIERQLPPGQTLDSFHSDDPRIQANVQAIREGRLPKARDLEIYPNVWTGPSLFGFNLLGPAAGTYLVGSAEQVAERIREYEGQGTSAFILSGFPLIDEAHRVADLLFPLLDLDHGFEVPRLKARTAAEPA</sequence>
<dbReference type="Gene3D" id="3.20.20.30">
    <property type="entry name" value="Luciferase-like domain"/>
    <property type="match status" value="1"/>
</dbReference>
<comment type="caution">
    <text evidence="7">The sequence shown here is derived from an EMBL/GenBank/DDBJ whole genome shotgun (WGS) entry which is preliminary data.</text>
</comment>
<dbReference type="AlphaFoldDB" id="A0A1Q9R8N5"/>
<evidence type="ECO:0000256" key="1">
    <source>
        <dbReference type="ARBA" id="ARBA00007044"/>
    </source>
</evidence>
<evidence type="ECO:0000313" key="8">
    <source>
        <dbReference type="Proteomes" id="UP000186736"/>
    </source>
</evidence>
<evidence type="ECO:0000256" key="4">
    <source>
        <dbReference type="ARBA" id="ARBA00023002"/>
    </source>
</evidence>
<evidence type="ECO:0000256" key="2">
    <source>
        <dbReference type="ARBA" id="ARBA00022630"/>
    </source>
</evidence>
<dbReference type="InterPro" id="IPR036661">
    <property type="entry name" value="Luciferase-like_sf"/>
</dbReference>
<gene>
    <name evidence="7" type="primary">ssuD_4</name>
    <name evidence="7" type="ORF">PSEMO_13670</name>
</gene>
<name>A0A1Q9R8N5_PSEPU</name>
<dbReference type="RefSeq" id="WP_075802396.1">
    <property type="nucleotide sequence ID" value="NZ_MKZO01000011.1"/>
</dbReference>
<keyword evidence="4 7" id="KW-0560">Oxidoreductase</keyword>
<dbReference type="Pfam" id="PF00296">
    <property type="entry name" value="Bac_luciferase"/>
    <property type="match status" value="1"/>
</dbReference>
<dbReference type="OrthoDB" id="9814695at2"/>
<dbReference type="EMBL" id="MKZO01000011">
    <property type="protein sequence ID" value="OLS63800.1"/>
    <property type="molecule type" value="Genomic_DNA"/>
</dbReference>
<dbReference type="GO" id="GO:0046306">
    <property type="term" value="P:alkanesulfonate catabolic process"/>
    <property type="evidence" value="ECO:0007669"/>
    <property type="project" value="TreeGrafter"/>
</dbReference>
<comment type="similarity">
    <text evidence="1">Belongs to the SsuD family.</text>
</comment>
<dbReference type="GO" id="GO:0008726">
    <property type="term" value="F:alkanesulfonate monooxygenase activity"/>
    <property type="evidence" value="ECO:0007669"/>
    <property type="project" value="UniProtKB-EC"/>
</dbReference>
<evidence type="ECO:0000259" key="6">
    <source>
        <dbReference type="Pfam" id="PF00296"/>
    </source>
</evidence>
<evidence type="ECO:0000256" key="3">
    <source>
        <dbReference type="ARBA" id="ARBA00022643"/>
    </source>
</evidence>
<keyword evidence="5 7" id="KW-0503">Monooxygenase</keyword>
<keyword evidence="2" id="KW-0285">Flavoprotein</keyword>
<accession>A0A1Q9R8N5</accession>
<dbReference type="InterPro" id="IPR050172">
    <property type="entry name" value="SsuD_RutA_monooxygenase"/>
</dbReference>
<dbReference type="PANTHER" id="PTHR42847">
    <property type="entry name" value="ALKANESULFONATE MONOOXYGENASE"/>
    <property type="match status" value="1"/>
</dbReference>
<keyword evidence="3" id="KW-0288">FMN</keyword>
<dbReference type="Proteomes" id="UP000186736">
    <property type="component" value="Unassembled WGS sequence"/>
</dbReference>
<protein>
    <submittedName>
        <fullName evidence="7">Alkanesulfonate monooxygenase</fullName>
        <ecNumber evidence="7">1.14.14.5</ecNumber>
    </submittedName>
</protein>
<feature type="domain" description="Luciferase-like" evidence="6">
    <location>
        <begin position="21"/>
        <end position="346"/>
    </location>
</feature>
<dbReference type="InterPro" id="IPR011251">
    <property type="entry name" value="Luciferase-like_dom"/>
</dbReference>
<dbReference type="EC" id="1.14.14.5" evidence="7"/>
<dbReference type="SUPFAM" id="SSF51679">
    <property type="entry name" value="Bacterial luciferase-like"/>
    <property type="match status" value="1"/>
</dbReference>
<evidence type="ECO:0000256" key="5">
    <source>
        <dbReference type="ARBA" id="ARBA00023033"/>
    </source>
</evidence>
<dbReference type="PANTHER" id="PTHR42847:SF4">
    <property type="entry name" value="ALKANESULFONATE MONOOXYGENASE-RELATED"/>
    <property type="match status" value="1"/>
</dbReference>